<dbReference type="PRINTS" id="PR01036">
    <property type="entry name" value="TCRTETB"/>
</dbReference>
<dbReference type="NCBIfam" id="TIGR00711">
    <property type="entry name" value="efflux_EmrB"/>
    <property type="match status" value="1"/>
</dbReference>
<evidence type="ECO:0000259" key="9">
    <source>
        <dbReference type="PROSITE" id="PS50850"/>
    </source>
</evidence>
<evidence type="ECO:0000256" key="6">
    <source>
        <dbReference type="ARBA" id="ARBA00023136"/>
    </source>
</evidence>
<reference evidence="10 11" key="1">
    <citation type="submission" date="2018-11" db="EMBL/GenBank/DDBJ databases">
        <title>Trebonia kvetii gen.nov., sp.nov., a novel acidophilic actinobacterium, and proposal of the new actinobacterial family Treboniaceae fam. nov.</title>
        <authorList>
            <person name="Rapoport D."/>
            <person name="Sagova-Mareckova M."/>
            <person name="Sedlacek I."/>
            <person name="Provaznik J."/>
            <person name="Kralova S."/>
            <person name="Pavlinic D."/>
            <person name="Benes V."/>
            <person name="Kopecky J."/>
        </authorList>
    </citation>
    <scope>NUCLEOTIDE SEQUENCE [LARGE SCALE GENOMIC DNA]</scope>
    <source>
        <strain evidence="10 11">15Tr583</strain>
    </source>
</reference>
<feature type="transmembrane region" description="Helical" evidence="8">
    <location>
        <begin position="153"/>
        <end position="174"/>
    </location>
</feature>
<dbReference type="PANTHER" id="PTHR42718:SF42">
    <property type="entry name" value="EXPORT PROTEIN"/>
    <property type="match status" value="1"/>
</dbReference>
<feature type="transmembrane region" description="Helical" evidence="8">
    <location>
        <begin position="120"/>
        <end position="141"/>
    </location>
</feature>
<protein>
    <submittedName>
        <fullName evidence="10">DHA2 family efflux MFS transporter permease subunit</fullName>
    </submittedName>
</protein>
<feature type="transmembrane region" description="Helical" evidence="8">
    <location>
        <begin position="243"/>
        <end position="260"/>
    </location>
</feature>
<evidence type="ECO:0000256" key="8">
    <source>
        <dbReference type="SAM" id="Phobius"/>
    </source>
</evidence>
<dbReference type="Pfam" id="PF07690">
    <property type="entry name" value="MFS_1"/>
    <property type="match status" value="1"/>
</dbReference>
<dbReference type="SUPFAM" id="SSF103473">
    <property type="entry name" value="MFS general substrate transporter"/>
    <property type="match status" value="1"/>
</dbReference>
<keyword evidence="3" id="KW-1003">Cell membrane</keyword>
<dbReference type="PROSITE" id="PS50850">
    <property type="entry name" value="MFS"/>
    <property type="match status" value="1"/>
</dbReference>
<feature type="transmembrane region" description="Helical" evidence="8">
    <location>
        <begin position="63"/>
        <end position="83"/>
    </location>
</feature>
<feature type="transmembrane region" description="Helical" evidence="8">
    <location>
        <begin position="490"/>
        <end position="510"/>
    </location>
</feature>
<accession>A0A6P2C2C0</accession>
<dbReference type="PANTHER" id="PTHR42718">
    <property type="entry name" value="MAJOR FACILITATOR SUPERFAMILY MULTIDRUG TRANSPORTER MFSC"/>
    <property type="match status" value="1"/>
</dbReference>
<feature type="transmembrane region" description="Helical" evidence="8">
    <location>
        <begin position="281"/>
        <end position="304"/>
    </location>
</feature>
<dbReference type="InterPro" id="IPR020846">
    <property type="entry name" value="MFS_dom"/>
</dbReference>
<evidence type="ECO:0000256" key="7">
    <source>
        <dbReference type="SAM" id="MobiDB-lite"/>
    </source>
</evidence>
<dbReference type="Gene3D" id="1.20.1250.20">
    <property type="entry name" value="MFS general substrate transporter like domains"/>
    <property type="match status" value="1"/>
</dbReference>
<keyword evidence="4 8" id="KW-0812">Transmembrane</keyword>
<feature type="transmembrane region" description="Helical" evidence="8">
    <location>
        <begin position="90"/>
        <end position="108"/>
    </location>
</feature>
<dbReference type="RefSeq" id="WP_145853023.1">
    <property type="nucleotide sequence ID" value="NZ_RPFW01000002.1"/>
</dbReference>
<proteinExistence type="predicted"/>
<sequence length="535" mass="54517">MTTHVQMRKAPALPEPAAPGRRWLALAVLCVTLLMVTLDTTVLNVALPTLVRDLHATTTELQWIVDAYVLVFAGLLLVAGSIADRVGRKRVFCVGLLAFAAGSAWAAFSGSTGMLIAARASMGIGGAIMMPSTLSLITSIFTDAAQRQRAIGLWAGTSGLGIALGPIVGGALLARFWWGSVFLINVPIAVAGFALAVPLLPESRSQSPRRPDYAGAVLSIAGLGLLLWSLIEAPARGWTSPRVLAAGTGGLVVLAMFVLWEGRTTHPMLNLALFRERALTGAVCSMAMVAFGLFGTLFLLTQYLQFSLGYSALAAGIRVLPAAGTIAVVAPLSAFFLRVTTVRYTVATGLACIAAGLWQLSGATVASTYVSILPGLVLLGLGVGLAMPAATESVMGSLPSADTGVGAATNGAFMQTGGALGVAVIGSLLNTRYTGNISAVLAPHHVPAAVLGTVRGSLGGALEVAARLGGQFGAELAAAARSAFVSGMDLGLLTGALVAFAGCAVALAVLPEGRRTAGRQGPAANEVPTSRKRGI</sequence>
<comment type="subcellular location">
    <subcellularLocation>
        <location evidence="1">Cell membrane</location>
        <topology evidence="1">Multi-pass membrane protein</topology>
    </subcellularLocation>
</comment>
<feature type="transmembrane region" description="Helical" evidence="8">
    <location>
        <begin position="23"/>
        <end position="43"/>
    </location>
</feature>
<dbReference type="AlphaFoldDB" id="A0A6P2C2C0"/>
<keyword evidence="6 8" id="KW-0472">Membrane</keyword>
<evidence type="ECO:0000313" key="11">
    <source>
        <dbReference type="Proteomes" id="UP000460272"/>
    </source>
</evidence>
<gene>
    <name evidence="10" type="ORF">EAS64_12150</name>
</gene>
<dbReference type="Gene3D" id="1.20.1720.10">
    <property type="entry name" value="Multidrug resistance protein D"/>
    <property type="match status" value="1"/>
</dbReference>
<dbReference type="GO" id="GO:0022857">
    <property type="term" value="F:transmembrane transporter activity"/>
    <property type="evidence" value="ECO:0007669"/>
    <property type="project" value="InterPro"/>
</dbReference>
<dbReference type="GO" id="GO:0005886">
    <property type="term" value="C:plasma membrane"/>
    <property type="evidence" value="ECO:0007669"/>
    <property type="project" value="UniProtKB-SubCell"/>
</dbReference>
<evidence type="ECO:0000313" key="10">
    <source>
        <dbReference type="EMBL" id="TVZ05320.1"/>
    </source>
</evidence>
<dbReference type="CDD" id="cd17321">
    <property type="entry name" value="MFS_MMR_MDR_like"/>
    <property type="match status" value="1"/>
</dbReference>
<organism evidence="10 11">
    <name type="scientific">Trebonia kvetii</name>
    <dbReference type="NCBI Taxonomy" id="2480626"/>
    <lineage>
        <taxon>Bacteria</taxon>
        <taxon>Bacillati</taxon>
        <taxon>Actinomycetota</taxon>
        <taxon>Actinomycetes</taxon>
        <taxon>Streptosporangiales</taxon>
        <taxon>Treboniaceae</taxon>
        <taxon>Trebonia</taxon>
    </lineage>
</organism>
<feature type="transmembrane region" description="Helical" evidence="8">
    <location>
        <begin position="180"/>
        <end position="201"/>
    </location>
</feature>
<feature type="transmembrane region" description="Helical" evidence="8">
    <location>
        <begin position="213"/>
        <end position="231"/>
    </location>
</feature>
<dbReference type="EMBL" id="RPFW01000002">
    <property type="protein sequence ID" value="TVZ05320.1"/>
    <property type="molecule type" value="Genomic_DNA"/>
</dbReference>
<dbReference type="InterPro" id="IPR004638">
    <property type="entry name" value="EmrB-like"/>
</dbReference>
<evidence type="ECO:0000256" key="2">
    <source>
        <dbReference type="ARBA" id="ARBA00022448"/>
    </source>
</evidence>
<keyword evidence="11" id="KW-1185">Reference proteome</keyword>
<evidence type="ECO:0000256" key="1">
    <source>
        <dbReference type="ARBA" id="ARBA00004651"/>
    </source>
</evidence>
<evidence type="ECO:0000256" key="4">
    <source>
        <dbReference type="ARBA" id="ARBA00022692"/>
    </source>
</evidence>
<comment type="caution">
    <text evidence="10">The sequence shown here is derived from an EMBL/GenBank/DDBJ whole genome shotgun (WGS) entry which is preliminary data.</text>
</comment>
<dbReference type="OrthoDB" id="4172724at2"/>
<evidence type="ECO:0000256" key="5">
    <source>
        <dbReference type="ARBA" id="ARBA00022989"/>
    </source>
</evidence>
<feature type="transmembrane region" description="Helical" evidence="8">
    <location>
        <begin position="366"/>
        <end position="387"/>
    </location>
</feature>
<feature type="region of interest" description="Disordered" evidence="7">
    <location>
        <begin position="516"/>
        <end position="535"/>
    </location>
</feature>
<dbReference type="Proteomes" id="UP000460272">
    <property type="component" value="Unassembled WGS sequence"/>
</dbReference>
<name>A0A6P2C2C0_9ACTN</name>
<dbReference type="InterPro" id="IPR011701">
    <property type="entry name" value="MFS"/>
</dbReference>
<evidence type="ECO:0000256" key="3">
    <source>
        <dbReference type="ARBA" id="ARBA00022475"/>
    </source>
</evidence>
<feature type="transmembrane region" description="Helical" evidence="8">
    <location>
        <begin position="310"/>
        <end position="337"/>
    </location>
</feature>
<dbReference type="InterPro" id="IPR036259">
    <property type="entry name" value="MFS_trans_sf"/>
</dbReference>
<keyword evidence="5 8" id="KW-1133">Transmembrane helix</keyword>
<keyword evidence="2" id="KW-0813">Transport</keyword>
<feature type="domain" description="Major facilitator superfamily (MFS) profile" evidence="9">
    <location>
        <begin position="25"/>
        <end position="514"/>
    </location>
</feature>